<protein>
    <recommendedName>
        <fullName evidence="1">pyruvate synthase</fullName>
        <ecNumber evidence="1">1.2.7.1</ecNumber>
    </recommendedName>
</protein>
<comment type="catalytic activity">
    <reaction evidence="3">
        <text>2 oxidized [2Fe-2S]-[ferredoxin] + pyruvate + CoA = 2 reduced [2Fe-2S]-[ferredoxin] + acetyl-CoA + CO2 + H(+)</text>
        <dbReference type="Rhea" id="RHEA:12765"/>
        <dbReference type="Rhea" id="RHEA-COMP:10000"/>
        <dbReference type="Rhea" id="RHEA-COMP:10001"/>
        <dbReference type="ChEBI" id="CHEBI:15361"/>
        <dbReference type="ChEBI" id="CHEBI:15378"/>
        <dbReference type="ChEBI" id="CHEBI:16526"/>
        <dbReference type="ChEBI" id="CHEBI:33737"/>
        <dbReference type="ChEBI" id="CHEBI:33738"/>
        <dbReference type="ChEBI" id="CHEBI:57287"/>
        <dbReference type="ChEBI" id="CHEBI:57288"/>
        <dbReference type="EC" id="1.2.7.1"/>
    </reaction>
</comment>
<dbReference type="PANTHER" id="PTHR43366:SF1">
    <property type="entry name" value="PYRUVATE SYNTHASE SUBUNIT PORC"/>
    <property type="match status" value="1"/>
</dbReference>
<dbReference type="InterPro" id="IPR011894">
    <property type="entry name" value="PorC_KorC"/>
</dbReference>
<dbReference type="SUPFAM" id="SSF53323">
    <property type="entry name" value="Pyruvate-ferredoxin oxidoreductase, PFOR, domain III"/>
    <property type="match status" value="1"/>
</dbReference>
<dbReference type="InterPro" id="IPR019752">
    <property type="entry name" value="Pyrv/ketoisovalerate_OxRed_cat"/>
</dbReference>
<feature type="domain" description="Pyruvate/ketoisovalerate oxidoreductase catalytic" evidence="4">
    <location>
        <begin position="58"/>
        <end position="223"/>
    </location>
</feature>
<dbReference type="InterPro" id="IPR051626">
    <property type="entry name" value="Oxidoreductase_gamma_subunit"/>
</dbReference>
<dbReference type="PANTHER" id="PTHR43366">
    <property type="entry name" value="PYRUVATE SYNTHASE SUBUNIT PORC"/>
    <property type="match status" value="1"/>
</dbReference>
<gene>
    <name evidence="5" type="ORF">ENM88_05485</name>
</gene>
<dbReference type="GO" id="GO:0019164">
    <property type="term" value="F:pyruvate synthase activity"/>
    <property type="evidence" value="ECO:0007669"/>
    <property type="project" value="UniProtKB-EC"/>
</dbReference>
<evidence type="ECO:0000313" key="5">
    <source>
        <dbReference type="EMBL" id="HHP05183.1"/>
    </source>
</evidence>
<dbReference type="Pfam" id="PF01558">
    <property type="entry name" value="POR"/>
    <property type="match status" value="1"/>
</dbReference>
<proteinExistence type="predicted"/>
<dbReference type="EC" id="1.2.7.1" evidence="1"/>
<evidence type="ECO:0000256" key="2">
    <source>
        <dbReference type="ARBA" id="ARBA00023002"/>
    </source>
</evidence>
<organism evidence="5">
    <name type="scientific">Thermofilum pendens</name>
    <dbReference type="NCBI Taxonomy" id="2269"/>
    <lineage>
        <taxon>Archaea</taxon>
        <taxon>Thermoproteota</taxon>
        <taxon>Thermoprotei</taxon>
        <taxon>Thermofilales</taxon>
        <taxon>Thermofilaceae</taxon>
        <taxon>Thermofilum</taxon>
    </lineage>
</organism>
<dbReference type="EMBL" id="DRZM01000162">
    <property type="protein sequence ID" value="HHP05183.1"/>
    <property type="molecule type" value="Genomic_DNA"/>
</dbReference>
<dbReference type="InterPro" id="IPR002869">
    <property type="entry name" value="Pyrv_flavodox_OxRed_cen"/>
</dbReference>
<name>A0A7J3X7J9_THEPE</name>
<sequence>MSSSSRRMICCARGPGGSTVILGRIVIKTEAKVYINVCASLIRNVMTETFDVVWLGRGGQGGVTAALIFAQAAVARGYYALAIPFFGAERRGAPVFAYNRLSKTTIYSRARVRAGDVLAVLDPSLIGVMDVRGLVKPGGVLVVNSRRLEPGFGGVGREQFCVDALAIAEELNLKVAGIPLVNMPMVGAVGKVSGFFELQDLLDATRAQIKVMLESNLRAVEEGWKRVGKCGC</sequence>
<accession>A0A7J3X7J9</accession>
<evidence type="ECO:0000259" key="4">
    <source>
        <dbReference type="Pfam" id="PF01558"/>
    </source>
</evidence>
<keyword evidence="2" id="KW-0560">Oxidoreductase</keyword>
<dbReference type="AlphaFoldDB" id="A0A7J3X7J9"/>
<dbReference type="Gene3D" id="3.40.920.10">
    <property type="entry name" value="Pyruvate-ferredoxin oxidoreductase, PFOR, domain III"/>
    <property type="match status" value="1"/>
</dbReference>
<reference evidence="5" key="1">
    <citation type="journal article" date="2020" name="mSystems">
        <title>Genome- and Community-Level Interaction Insights into Carbon Utilization and Element Cycling Functions of Hydrothermarchaeota in Hydrothermal Sediment.</title>
        <authorList>
            <person name="Zhou Z."/>
            <person name="Liu Y."/>
            <person name="Xu W."/>
            <person name="Pan J."/>
            <person name="Luo Z.H."/>
            <person name="Li M."/>
        </authorList>
    </citation>
    <scope>NUCLEOTIDE SEQUENCE [LARGE SCALE GENOMIC DNA]</scope>
    <source>
        <strain evidence="5">SpSt-1125</strain>
    </source>
</reference>
<dbReference type="NCBIfam" id="TIGR02175">
    <property type="entry name" value="PorC_KorC"/>
    <property type="match status" value="1"/>
</dbReference>
<evidence type="ECO:0000256" key="1">
    <source>
        <dbReference type="ARBA" id="ARBA00012822"/>
    </source>
</evidence>
<comment type="caution">
    <text evidence="5">The sequence shown here is derived from an EMBL/GenBank/DDBJ whole genome shotgun (WGS) entry which is preliminary data.</text>
</comment>
<evidence type="ECO:0000256" key="3">
    <source>
        <dbReference type="ARBA" id="ARBA00049357"/>
    </source>
</evidence>